<dbReference type="Pfam" id="PF16242">
    <property type="entry name" value="Pyrid_ox_like"/>
    <property type="match status" value="1"/>
</dbReference>
<dbReference type="AlphaFoldDB" id="U1HPH2"/>
<dbReference type="OMA" id="TQDWISI"/>
<dbReference type="SUPFAM" id="SSF50475">
    <property type="entry name" value="FMN-binding split barrel"/>
    <property type="match status" value="1"/>
</dbReference>
<gene>
    <name evidence="2" type="ORF">EPUS_02177</name>
</gene>
<name>U1HPH2_ENDPU</name>
<organism evidence="2 3">
    <name type="scientific">Endocarpon pusillum (strain Z07020 / HMAS-L-300199)</name>
    <name type="common">Lichen-forming fungus</name>
    <dbReference type="NCBI Taxonomy" id="1263415"/>
    <lineage>
        <taxon>Eukaryota</taxon>
        <taxon>Fungi</taxon>
        <taxon>Dikarya</taxon>
        <taxon>Ascomycota</taxon>
        <taxon>Pezizomycotina</taxon>
        <taxon>Eurotiomycetes</taxon>
        <taxon>Chaetothyriomycetidae</taxon>
        <taxon>Verrucariales</taxon>
        <taxon>Verrucariaceae</taxon>
        <taxon>Endocarpon</taxon>
    </lineage>
</organism>
<dbReference type="OrthoDB" id="434253at2759"/>
<dbReference type="Proteomes" id="UP000019373">
    <property type="component" value="Unassembled WGS sequence"/>
</dbReference>
<reference evidence="3" key="1">
    <citation type="journal article" date="2014" name="BMC Genomics">
        <title>Genome characteristics reveal the impact of lichenization on lichen-forming fungus Endocarpon pusillum Hedwig (Verrucariales, Ascomycota).</title>
        <authorList>
            <person name="Wang Y.-Y."/>
            <person name="Liu B."/>
            <person name="Zhang X.-Y."/>
            <person name="Zhou Q.-M."/>
            <person name="Zhang T."/>
            <person name="Li H."/>
            <person name="Yu Y.-F."/>
            <person name="Zhang X.-L."/>
            <person name="Hao X.-Y."/>
            <person name="Wang M."/>
            <person name="Wang L."/>
            <person name="Wei J.-C."/>
        </authorList>
    </citation>
    <scope>NUCLEOTIDE SEQUENCE [LARGE SCALE GENOMIC DNA]</scope>
    <source>
        <strain evidence="3">Z07020 / HMAS-L-300199</strain>
    </source>
</reference>
<feature type="domain" description="General stress protein FMN-binding split barrel" evidence="1">
    <location>
        <begin position="29"/>
        <end position="182"/>
    </location>
</feature>
<dbReference type="eggNOG" id="ENOG502SK2T">
    <property type="taxonomic scope" value="Eukaryota"/>
</dbReference>
<proteinExistence type="predicted"/>
<dbReference type="RefSeq" id="XP_007802135.1">
    <property type="nucleotide sequence ID" value="XM_007803944.1"/>
</dbReference>
<dbReference type="InterPro" id="IPR012349">
    <property type="entry name" value="Split_barrel_FMN-bd"/>
</dbReference>
<evidence type="ECO:0000259" key="1">
    <source>
        <dbReference type="Pfam" id="PF16242"/>
    </source>
</evidence>
<dbReference type="PANTHER" id="PTHR34818">
    <property type="entry name" value="PROTEIN BLI-3"/>
    <property type="match status" value="1"/>
</dbReference>
<dbReference type="GeneID" id="19237231"/>
<dbReference type="HOGENOM" id="CLU_091428_0_1_1"/>
<evidence type="ECO:0000313" key="3">
    <source>
        <dbReference type="Proteomes" id="UP000019373"/>
    </source>
</evidence>
<keyword evidence="3" id="KW-1185">Reference proteome</keyword>
<dbReference type="Gene3D" id="2.30.110.10">
    <property type="entry name" value="Electron Transport, Fmn-binding Protein, Chain A"/>
    <property type="match status" value="1"/>
</dbReference>
<dbReference type="InterPro" id="IPR052917">
    <property type="entry name" value="Stress-Dev_Protein"/>
</dbReference>
<dbReference type="EMBL" id="KE721111">
    <property type="protein sequence ID" value="ERF72290.1"/>
    <property type="molecule type" value="Genomic_DNA"/>
</dbReference>
<sequence length="204" mass="22629">MPENLKKSEVDSDPSVLKQWDYDTPMDKQIEDLYSIMDGQKVCMLNTYRPGTGPVGRSMGIAKRDGPDLLFLANKNSQKFKDIESSSGEVQVSFQDIKTQDWVSVTGKASTHGNDDPRVKELYGPTIAAWFGDLGDGKHNATKDDPRISLIEVKSSYIAYWKTTVGTMGFMKEVVGGAMTGKVAQTGLLRQLKQEDIEKARSQK</sequence>
<evidence type="ECO:0000313" key="2">
    <source>
        <dbReference type="EMBL" id="ERF72290.1"/>
    </source>
</evidence>
<dbReference type="PANTHER" id="PTHR34818:SF1">
    <property type="entry name" value="PROTEIN BLI-3"/>
    <property type="match status" value="1"/>
</dbReference>
<dbReference type="InterPro" id="IPR038725">
    <property type="entry name" value="YdaG_split_barrel_FMN-bd"/>
</dbReference>
<protein>
    <recommendedName>
        <fullName evidence="1">General stress protein FMN-binding split barrel domain-containing protein</fullName>
    </recommendedName>
</protein>
<accession>U1HPH2</accession>